<protein>
    <recommendedName>
        <fullName evidence="3">DUF2004 domain-containing protein</fullName>
    </recommendedName>
</protein>
<evidence type="ECO:0008006" key="3">
    <source>
        <dbReference type="Google" id="ProtNLM"/>
    </source>
</evidence>
<sequence>MEKKDIISMMEDKGLSDIETLKDEEGVLVVRAFYDFDDEELASAASFAKEEAEEESDEYYFDHMFPFLTDLAVDNIGDIVEEIIEDENIDGQFITYDIDPEDYGTIEVILMFLKDDLDVDFETVLEELSL</sequence>
<organism evidence="1 2">
    <name type="scientific">Youngiibacter multivorans</name>
    <dbReference type="NCBI Taxonomy" id="937251"/>
    <lineage>
        <taxon>Bacteria</taxon>
        <taxon>Bacillati</taxon>
        <taxon>Bacillota</taxon>
        <taxon>Clostridia</taxon>
        <taxon>Eubacteriales</taxon>
        <taxon>Clostridiaceae</taxon>
        <taxon>Youngiibacter</taxon>
    </lineage>
</organism>
<name>A0ABS4G1L8_9CLOT</name>
<accession>A0ABS4G1L8</accession>
<dbReference type="EMBL" id="JAGGKC010000005">
    <property type="protein sequence ID" value="MBP1918447.1"/>
    <property type="molecule type" value="Genomic_DNA"/>
</dbReference>
<reference evidence="1 2" key="1">
    <citation type="submission" date="2021-03" db="EMBL/GenBank/DDBJ databases">
        <title>Genomic Encyclopedia of Type Strains, Phase IV (KMG-IV): sequencing the most valuable type-strain genomes for metagenomic binning, comparative biology and taxonomic classification.</title>
        <authorList>
            <person name="Goeker M."/>
        </authorList>
    </citation>
    <scope>NUCLEOTIDE SEQUENCE [LARGE SCALE GENOMIC DNA]</scope>
    <source>
        <strain evidence="1 2">DSM 6139</strain>
    </source>
</reference>
<dbReference type="RefSeq" id="WP_209458677.1">
    <property type="nucleotide sequence ID" value="NZ_JAGGKC010000005.1"/>
</dbReference>
<evidence type="ECO:0000313" key="2">
    <source>
        <dbReference type="Proteomes" id="UP001519271"/>
    </source>
</evidence>
<evidence type="ECO:0000313" key="1">
    <source>
        <dbReference type="EMBL" id="MBP1918447.1"/>
    </source>
</evidence>
<dbReference type="Proteomes" id="UP001519271">
    <property type="component" value="Unassembled WGS sequence"/>
</dbReference>
<keyword evidence="2" id="KW-1185">Reference proteome</keyword>
<comment type="caution">
    <text evidence="1">The sequence shown here is derived from an EMBL/GenBank/DDBJ whole genome shotgun (WGS) entry which is preliminary data.</text>
</comment>
<gene>
    <name evidence="1" type="ORF">J2Z34_000919</name>
</gene>
<proteinExistence type="predicted"/>